<dbReference type="Proteomes" id="UP000002009">
    <property type="component" value="Chromosome 8"/>
</dbReference>
<dbReference type="OrthoDB" id="10262250at2759"/>
<name>C1FGA1_MICCC</name>
<accession>C1FGA1</accession>
<keyword evidence="4" id="KW-0288">FMN</keyword>
<dbReference type="Pfam" id="PF01207">
    <property type="entry name" value="Dus"/>
    <property type="match status" value="1"/>
</dbReference>
<dbReference type="InParanoid" id="C1FGA1"/>
<keyword evidence="7" id="KW-0694">RNA-binding</keyword>
<dbReference type="GO" id="GO:0000049">
    <property type="term" value="F:tRNA binding"/>
    <property type="evidence" value="ECO:0007669"/>
    <property type="project" value="UniProtKB-KW"/>
</dbReference>
<dbReference type="eggNOG" id="KOG2335">
    <property type="taxonomic scope" value="Eukaryota"/>
</dbReference>
<dbReference type="AlphaFoldDB" id="C1FGA1"/>
<keyword evidence="2" id="KW-0820">tRNA-binding</keyword>
<protein>
    <recommendedName>
        <fullName evidence="10">DUS-like FMN-binding domain-containing protein</fullName>
    </recommendedName>
</protein>
<dbReference type="Gene3D" id="3.20.20.70">
    <property type="entry name" value="Aldolase class I"/>
    <property type="match status" value="1"/>
</dbReference>
<feature type="region of interest" description="Disordered" evidence="9">
    <location>
        <begin position="360"/>
        <end position="401"/>
    </location>
</feature>
<dbReference type="NCBIfam" id="NF008774">
    <property type="entry name" value="PRK11815.1"/>
    <property type="match status" value="1"/>
</dbReference>
<dbReference type="SUPFAM" id="SSF51395">
    <property type="entry name" value="FMN-linked oxidoreductases"/>
    <property type="match status" value="1"/>
</dbReference>
<evidence type="ECO:0000256" key="3">
    <source>
        <dbReference type="ARBA" id="ARBA00022630"/>
    </source>
</evidence>
<evidence type="ECO:0000313" key="12">
    <source>
        <dbReference type="Proteomes" id="UP000002009"/>
    </source>
</evidence>
<evidence type="ECO:0000256" key="5">
    <source>
        <dbReference type="ARBA" id="ARBA00022694"/>
    </source>
</evidence>
<keyword evidence="5" id="KW-0819">tRNA processing</keyword>
<dbReference type="InterPro" id="IPR004653">
    <property type="entry name" value="DusA"/>
</dbReference>
<comment type="cofactor">
    <cofactor evidence="1">
        <name>FMN</name>
        <dbReference type="ChEBI" id="CHEBI:58210"/>
    </cofactor>
</comment>
<dbReference type="GeneID" id="8245599"/>
<dbReference type="OMA" id="NNMIGAC"/>
<dbReference type="PANTHER" id="PTHR42907">
    <property type="entry name" value="FMN-LINKED OXIDOREDUCTASES SUPERFAMILY PROTEIN"/>
    <property type="match status" value="1"/>
</dbReference>
<dbReference type="FunCoup" id="C1FGA1">
    <property type="interactions" value="211"/>
</dbReference>
<dbReference type="InterPro" id="IPR013785">
    <property type="entry name" value="Aldolase_TIM"/>
</dbReference>
<proteinExistence type="predicted"/>
<evidence type="ECO:0000313" key="11">
    <source>
        <dbReference type="EMBL" id="ACO69510.1"/>
    </source>
</evidence>
<keyword evidence="3" id="KW-0285">Flavoprotein</keyword>
<dbReference type="InterPro" id="IPR018517">
    <property type="entry name" value="tRNA_hU_synthase_CS"/>
</dbReference>
<keyword evidence="12" id="KW-1185">Reference proteome</keyword>
<organism evidence="11 12">
    <name type="scientific">Micromonas commoda (strain RCC299 / NOUM17 / CCMP2709)</name>
    <name type="common">Picoplanktonic green alga</name>
    <dbReference type="NCBI Taxonomy" id="296587"/>
    <lineage>
        <taxon>Eukaryota</taxon>
        <taxon>Viridiplantae</taxon>
        <taxon>Chlorophyta</taxon>
        <taxon>Mamiellophyceae</taxon>
        <taxon>Mamiellales</taxon>
        <taxon>Mamiellaceae</taxon>
        <taxon>Micromonas</taxon>
    </lineage>
</organism>
<evidence type="ECO:0000256" key="8">
    <source>
        <dbReference type="ARBA" id="ARBA00023002"/>
    </source>
</evidence>
<keyword evidence="8" id="KW-0560">Oxidoreductase</keyword>
<reference evidence="11 12" key="1">
    <citation type="journal article" date="2009" name="Science">
        <title>Green evolution and dynamic adaptations revealed by genomes of the marine picoeukaryotes Micromonas.</title>
        <authorList>
            <person name="Worden A.Z."/>
            <person name="Lee J.H."/>
            <person name="Mock T."/>
            <person name="Rouze P."/>
            <person name="Simmons M.P."/>
            <person name="Aerts A.L."/>
            <person name="Allen A.E."/>
            <person name="Cuvelier M.L."/>
            <person name="Derelle E."/>
            <person name="Everett M.V."/>
            <person name="Foulon E."/>
            <person name="Grimwood J."/>
            <person name="Gundlach H."/>
            <person name="Henrissat B."/>
            <person name="Napoli C."/>
            <person name="McDonald S.M."/>
            <person name="Parker M.S."/>
            <person name="Rombauts S."/>
            <person name="Salamov A."/>
            <person name="Von Dassow P."/>
            <person name="Badger J.H."/>
            <person name="Coutinho P.M."/>
            <person name="Demir E."/>
            <person name="Dubchak I."/>
            <person name="Gentemann C."/>
            <person name="Eikrem W."/>
            <person name="Gready J.E."/>
            <person name="John U."/>
            <person name="Lanier W."/>
            <person name="Lindquist E.A."/>
            <person name="Lucas S."/>
            <person name="Mayer K.F."/>
            <person name="Moreau H."/>
            <person name="Not F."/>
            <person name="Otillar R."/>
            <person name="Panaud O."/>
            <person name="Pangilinan J."/>
            <person name="Paulsen I."/>
            <person name="Piegu B."/>
            <person name="Poliakov A."/>
            <person name="Robbens S."/>
            <person name="Schmutz J."/>
            <person name="Toulza E."/>
            <person name="Wyss T."/>
            <person name="Zelensky A."/>
            <person name="Zhou K."/>
            <person name="Armbrust E.V."/>
            <person name="Bhattacharya D."/>
            <person name="Goodenough U.W."/>
            <person name="Van de Peer Y."/>
            <person name="Grigoriev I.V."/>
        </authorList>
    </citation>
    <scope>NUCLEOTIDE SEQUENCE [LARGE SCALE GENOMIC DNA]</scope>
    <source>
        <strain evidence="12">RCC299 / NOUM17</strain>
    </source>
</reference>
<dbReference type="KEGG" id="mis:MICPUN_84205"/>
<evidence type="ECO:0000256" key="7">
    <source>
        <dbReference type="ARBA" id="ARBA00022884"/>
    </source>
</evidence>
<evidence type="ECO:0000256" key="9">
    <source>
        <dbReference type="SAM" id="MobiDB-lite"/>
    </source>
</evidence>
<evidence type="ECO:0000256" key="6">
    <source>
        <dbReference type="ARBA" id="ARBA00022857"/>
    </source>
</evidence>
<sequence length="401" mass="43548">PPPPQLLSVAPMMDYTTAHFRHLCRLLSRHTWLYTEMEVDQTLVHTDHPRLDRYLDFPTATHPSVLQLGGSDPETMARATAVAAPYGYDEINLNCGCPSPKVAGKGAFGAALMLEPELVRDVVAAMRENSGGAPVTVKCRIGVDDHDSYDDLCRFVETVACAMVPTRTDGRPLFAIHARKALLAGLSPAENRTVPPLRYEWAYALARDFPEVAFVVNGGIDTLEEAAEVARGVGVPTGGGRLVGTMIGRAVHADPWGVLSDADVRVFGAESNPRTSRRDLLNEYVKYCDATRGRFGTTKDGYSVPSTRHLMHPLQNLFLGEPNAKVWRRRVDEALKEDARNPDVTVGDILERTLGVLSDETLDAPPGDGSTNARHGVKRSGVTLGNLPPMPTRGALVPASR</sequence>
<dbReference type="PANTHER" id="PTHR42907:SF1">
    <property type="entry name" value="FMN-LINKED OXIDOREDUCTASES SUPERFAMILY PROTEIN"/>
    <property type="match status" value="1"/>
</dbReference>
<dbReference type="CDD" id="cd02801">
    <property type="entry name" value="DUS_like_FMN"/>
    <property type="match status" value="1"/>
</dbReference>
<evidence type="ECO:0000256" key="2">
    <source>
        <dbReference type="ARBA" id="ARBA00022555"/>
    </source>
</evidence>
<keyword evidence="6" id="KW-0521">NADP</keyword>
<feature type="domain" description="DUS-like FMN-binding" evidence="10">
    <location>
        <begin position="9"/>
        <end position="338"/>
    </location>
</feature>
<evidence type="ECO:0000256" key="1">
    <source>
        <dbReference type="ARBA" id="ARBA00001917"/>
    </source>
</evidence>
<feature type="non-terminal residue" evidence="11">
    <location>
        <position position="1"/>
    </location>
</feature>
<gene>
    <name evidence="11" type="ORF">MICPUN_84205</name>
</gene>
<dbReference type="GO" id="GO:0050660">
    <property type="term" value="F:flavin adenine dinucleotide binding"/>
    <property type="evidence" value="ECO:0007669"/>
    <property type="project" value="InterPro"/>
</dbReference>
<dbReference type="EMBL" id="CP001575">
    <property type="protein sequence ID" value="ACO69510.1"/>
    <property type="molecule type" value="Genomic_DNA"/>
</dbReference>
<dbReference type="GO" id="GO:0017150">
    <property type="term" value="F:tRNA dihydrouridine synthase activity"/>
    <property type="evidence" value="ECO:0007669"/>
    <property type="project" value="InterPro"/>
</dbReference>
<evidence type="ECO:0000259" key="10">
    <source>
        <dbReference type="Pfam" id="PF01207"/>
    </source>
</evidence>
<dbReference type="PROSITE" id="PS01136">
    <property type="entry name" value="UPF0034"/>
    <property type="match status" value="1"/>
</dbReference>
<dbReference type="RefSeq" id="XP_002508252.1">
    <property type="nucleotide sequence ID" value="XM_002508206.1"/>
</dbReference>
<dbReference type="InterPro" id="IPR035587">
    <property type="entry name" value="DUS-like_FMN-bd"/>
</dbReference>
<evidence type="ECO:0000256" key="4">
    <source>
        <dbReference type="ARBA" id="ARBA00022643"/>
    </source>
</evidence>